<comment type="subunit">
    <text evidence="7">Part of the 30S ribosomal subunit. Forms a loose heterodimer with protein S19. Forms two bridges to the 50S subunit in the 70S ribosome.</text>
</comment>
<proteinExistence type="inferred from homology"/>
<comment type="function">
    <text evidence="7">Located at the top of the head of the 30S subunit, it contacts several helices of the 16S rRNA. In the 70S ribosome it contacts the 23S rRNA (bridge B1a) and protein L5 of the 50S subunit (bridge B1b), connecting the 2 subunits; these bridges are implicated in subunit movement. Contacts the tRNAs in the A and P-sites.</text>
</comment>
<evidence type="ECO:0000256" key="7">
    <source>
        <dbReference type="HAMAP-Rule" id="MF_01315"/>
    </source>
</evidence>
<dbReference type="Gene3D" id="1.10.8.50">
    <property type="match status" value="1"/>
</dbReference>
<dbReference type="InterPro" id="IPR018269">
    <property type="entry name" value="Ribosomal_uS13_CS"/>
</dbReference>
<keyword evidence="5 7" id="KW-0687">Ribonucleoprotein</keyword>
<dbReference type="PANTHER" id="PTHR10871:SF1">
    <property type="entry name" value="SMALL RIBOSOMAL SUBUNIT PROTEIN US13M"/>
    <property type="match status" value="1"/>
</dbReference>
<evidence type="ECO:0000313" key="10">
    <source>
        <dbReference type="EMBL" id="URI09859.1"/>
    </source>
</evidence>
<dbReference type="GO" id="GO:0005840">
    <property type="term" value="C:ribosome"/>
    <property type="evidence" value="ECO:0007669"/>
    <property type="project" value="UniProtKB-KW"/>
</dbReference>
<evidence type="ECO:0000256" key="2">
    <source>
        <dbReference type="ARBA" id="ARBA00022730"/>
    </source>
</evidence>
<protein>
    <recommendedName>
        <fullName evidence="6 7">Small ribosomal subunit protein uS13</fullName>
    </recommendedName>
</protein>
<keyword evidence="7" id="KW-0820">tRNA-binding</keyword>
<dbReference type="Pfam" id="PF00416">
    <property type="entry name" value="Ribosomal_S13"/>
    <property type="match status" value="1"/>
</dbReference>
<dbReference type="PROSITE" id="PS00646">
    <property type="entry name" value="RIBOSOMAL_S13_1"/>
    <property type="match status" value="1"/>
</dbReference>
<gene>
    <name evidence="7 10" type="primary">rpsM</name>
    <name evidence="10" type="ORF">MW290_30420</name>
</gene>
<accession>A0ABY4SA37</accession>
<reference evidence="10" key="1">
    <citation type="submission" date="2022-05" db="EMBL/GenBank/DDBJ databases">
        <title>An RpoN-dependent PEP-CTERM gene is involved in floc formation of an Aquincola tertiaricarbonis strain.</title>
        <authorList>
            <person name="Qiu D."/>
            <person name="Xia M."/>
        </authorList>
    </citation>
    <scope>NUCLEOTIDE SEQUENCE</scope>
    <source>
        <strain evidence="10">RN12</strain>
    </source>
</reference>
<dbReference type="PROSITE" id="PS50159">
    <property type="entry name" value="RIBOSOMAL_S13_2"/>
    <property type="match status" value="1"/>
</dbReference>
<dbReference type="HAMAP" id="MF_01315">
    <property type="entry name" value="Ribosomal_uS13"/>
    <property type="match status" value="1"/>
</dbReference>
<dbReference type="PANTHER" id="PTHR10871">
    <property type="entry name" value="30S RIBOSOMAL PROTEIN S13/40S RIBOSOMAL PROTEIN S18"/>
    <property type="match status" value="1"/>
</dbReference>
<keyword evidence="3 7" id="KW-0694">RNA-binding</keyword>
<dbReference type="RefSeq" id="WP_250198081.1">
    <property type="nucleotide sequence ID" value="NZ_CP097636.1"/>
</dbReference>
<evidence type="ECO:0000256" key="6">
    <source>
        <dbReference type="ARBA" id="ARBA00035166"/>
    </source>
</evidence>
<keyword evidence="4 7" id="KW-0689">Ribosomal protein</keyword>
<organism evidence="10 11">
    <name type="scientific">Aquincola tertiaricarbonis</name>
    <dbReference type="NCBI Taxonomy" id="391953"/>
    <lineage>
        <taxon>Bacteria</taxon>
        <taxon>Pseudomonadati</taxon>
        <taxon>Pseudomonadota</taxon>
        <taxon>Betaproteobacteria</taxon>
        <taxon>Burkholderiales</taxon>
        <taxon>Sphaerotilaceae</taxon>
        <taxon>Aquincola</taxon>
    </lineage>
</organism>
<name>A0ABY4SA37_AQUTE</name>
<sequence length="121" mass="13620">MARIAGINIPPHKHTEIGLTSIYGIGRTTAQKICVAAGIEFNKKVKDLTDADLEKIRDEIGRMTIEGDLRREQSINIKRLMDLGCYRGMRHRRGLPVRGQRTKTNARTRKGPRKSGALVKK</sequence>
<dbReference type="InterPro" id="IPR001892">
    <property type="entry name" value="Ribosomal_uS13"/>
</dbReference>
<dbReference type="InterPro" id="IPR027437">
    <property type="entry name" value="Rbsml_uS13_C"/>
</dbReference>
<dbReference type="SUPFAM" id="SSF46946">
    <property type="entry name" value="S13-like H2TH domain"/>
    <property type="match status" value="1"/>
</dbReference>
<dbReference type="Gene3D" id="4.10.910.10">
    <property type="entry name" value="30s ribosomal protein s13, domain 2"/>
    <property type="match status" value="1"/>
</dbReference>
<dbReference type="PIRSF" id="PIRSF002134">
    <property type="entry name" value="Ribosomal_S13"/>
    <property type="match status" value="1"/>
</dbReference>
<dbReference type="EMBL" id="CP097636">
    <property type="protein sequence ID" value="URI09859.1"/>
    <property type="molecule type" value="Genomic_DNA"/>
</dbReference>
<dbReference type="InterPro" id="IPR019980">
    <property type="entry name" value="Ribosomal_uS13_bac-type"/>
</dbReference>
<comment type="similarity">
    <text evidence="1 7 8">Belongs to the universal ribosomal protein uS13 family.</text>
</comment>
<dbReference type="InterPro" id="IPR010979">
    <property type="entry name" value="Ribosomal_uS13-like_H2TH"/>
</dbReference>
<evidence type="ECO:0000256" key="9">
    <source>
        <dbReference type="SAM" id="MobiDB-lite"/>
    </source>
</evidence>
<evidence type="ECO:0000256" key="8">
    <source>
        <dbReference type="RuleBase" id="RU003830"/>
    </source>
</evidence>
<dbReference type="NCBIfam" id="TIGR03631">
    <property type="entry name" value="uS13_bact"/>
    <property type="match status" value="1"/>
</dbReference>
<keyword evidence="2 7" id="KW-0699">rRNA-binding</keyword>
<evidence type="ECO:0000313" key="11">
    <source>
        <dbReference type="Proteomes" id="UP001056201"/>
    </source>
</evidence>
<keyword evidence="11" id="KW-1185">Reference proteome</keyword>
<evidence type="ECO:0000256" key="4">
    <source>
        <dbReference type="ARBA" id="ARBA00022980"/>
    </source>
</evidence>
<evidence type="ECO:0000256" key="3">
    <source>
        <dbReference type="ARBA" id="ARBA00022884"/>
    </source>
</evidence>
<evidence type="ECO:0000256" key="1">
    <source>
        <dbReference type="ARBA" id="ARBA00008080"/>
    </source>
</evidence>
<evidence type="ECO:0000256" key="5">
    <source>
        <dbReference type="ARBA" id="ARBA00023274"/>
    </source>
</evidence>
<dbReference type="Proteomes" id="UP001056201">
    <property type="component" value="Chromosome 2"/>
</dbReference>
<feature type="region of interest" description="Disordered" evidence="9">
    <location>
        <begin position="91"/>
        <end position="121"/>
    </location>
</feature>